<evidence type="ECO:0008006" key="4">
    <source>
        <dbReference type="Google" id="ProtNLM"/>
    </source>
</evidence>
<organism evidence="2 3">
    <name type="scientific">Thiothrix nivea (strain ATCC 35100 / DSM 5205 / JP2)</name>
    <dbReference type="NCBI Taxonomy" id="870187"/>
    <lineage>
        <taxon>Bacteria</taxon>
        <taxon>Pseudomonadati</taxon>
        <taxon>Pseudomonadota</taxon>
        <taxon>Gammaproteobacteria</taxon>
        <taxon>Thiotrichales</taxon>
        <taxon>Thiotrichaceae</taxon>
        <taxon>Thiothrix</taxon>
    </lineage>
</organism>
<keyword evidence="1" id="KW-0175">Coiled coil</keyword>
<evidence type="ECO:0000256" key="1">
    <source>
        <dbReference type="SAM" id="Coils"/>
    </source>
</evidence>
<dbReference type="RefSeq" id="WP_002710829.1">
    <property type="nucleotide sequence ID" value="NZ_JH651384.1"/>
</dbReference>
<accession>A0A656HKF7</accession>
<dbReference type="AlphaFoldDB" id="A0A656HKF7"/>
<protein>
    <recommendedName>
        <fullName evidence="4">RiboL-PSP-HEPN domain-containing protein</fullName>
    </recommendedName>
</protein>
<keyword evidence="3" id="KW-1185">Reference proteome</keyword>
<reference evidence="3" key="1">
    <citation type="journal article" date="2011" name="Stand. Genomic Sci.">
        <title>Genome sequence of the filamentous, gliding Thiothrix nivea neotype strain (JP2(T)).</title>
        <authorList>
            <person name="Lapidus A."/>
            <person name="Nolan M."/>
            <person name="Lucas S."/>
            <person name="Glavina Del Rio T."/>
            <person name="Tice H."/>
            <person name="Cheng J.F."/>
            <person name="Tapia R."/>
            <person name="Han C."/>
            <person name="Goodwin L."/>
            <person name="Pitluck S."/>
            <person name="Liolios K."/>
            <person name="Pagani I."/>
            <person name="Ivanova N."/>
            <person name="Huntemann M."/>
            <person name="Mavromatis K."/>
            <person name="Mikhailova N."/>
            <person name="Pati A."/>
            <person name="Chen A."/>
            <person name="Palaniappan K."/>
            <person name="Land M."/>
            <person name="Brambilla E.M."/>
            <person name="Rohde M."/>
            <person name="Abt B."/>
            <person name="Verbarg S."/>
            <person name="Goker M."/>
            <person name="Bristow J."/>
            <person name="Eisen J.A."/>
            <person name="Markowitz V."/>
            <person name="Hugenholtz P."/>
            <person name="Kyrpides N.C."/>
            <person name="Klenk H.P."/>
            <person name="Woyke T."/>
        </authorList>
    </citation>
    <scope>NUCLEOTIDE SEQUENCE [LARGE SCALE GENOMIC DNA]</scope>
    <source>
        <strain evidence="3">ATCC 35100 / DSM 5205 / JP2</strain>
    </source>
</reference>
<gene>
    <name evidence="2" type="ORF">Thini_4493</name>
</gene>
<proteinExistence type="predicted"/>
<evidence type="ECO:0000313" key="2">
    <source>
        <dbReference type="EMBL" id="EIJ36967.1"/>
    </source>
</evidence>
<dbReference type="EMBL" id="JH651384">
    <property type="protein sequence ID" value="EIJ36967.1"/>
    <property type="molecule type" value="Genomic_DNA"/>
</dbReference>
<sequence>MNDDQLSIFDERLWKIKIYDTYNAYKSIETFLALHSDSEALEEEVESLEKLFDLQSNQMVVLFCTYTEVMIKDFLYTIYHENPNEIEKHLSDEFLHEFKEARSKKSLDQELIEKFANIAAKKSFKSSNIEKTFNIICNLVYKKDPMTCKKDFEKTKENLIKIFKIRNLLVHQDKESKTSAKNIIDILYLKIALNFIDKLNEFCDVLNLNSVKETKQKRQEEAERLLTNIFLL</sequence>
<name>A0A656HKF7_THINJ</name>
<evidence type="ECO:0000313" key="3">
    <source>
        <dbReference type="Proteomes" id="UP000005317"/>
    </source>
</evidence>
<dbReference type="Proteomes" id="UP000005317">
    <property type="component" value="Unassembled WGS sequence"/>
</dbReference>
<feature type="coiled-coil region" evidence="1">
    <location>
        <begin position="31"/>
        <end position="58"/>
    </location>
</feature>